<dbReference type="AlphaFoldDB" id="A0A1C3XAR7"/>
<keyword evidence="2" id="KW-1185">Reference proteome</keyword>
<evidence type="ECO:0008006" key="3">
    <source>
        <dbReference type="Google" id="ProtNLM"/>
    </source>
</evidence>
<evidence type="ECO:0000313" key="1">
    <source>
        <dbReference type="EMBL" id="SCB49309.1"/>
    </source>
</evidence>
<dbReference type="InterPro" id="IPR029044">
    <property type="entry name" value="Nucleotide-diphossugar_trans"/>
</dbReference>
<accession>A0A1C3XAR7</accession>
<proteinExistence type="predicted"/>
<dbReference type="OrthoDB" id="9816424at2"/>
<dbReference type="SUPFAM" id="SSF53448">
    <property type="entry name" value="Nucleotide-diphospho-sugar transferases"/>
    <property type="match status" value="1"/>
</dbReference>
<dbReference type="EMBL" id="FMAG01000013">
    <property type="protein sequence ID" value="SCB49309.1"/>
    <property type="molecule type" value="Genomic_DNA"/>
</dbReference>
<name>A0A1C3XAR7_9HYPH</name>
<evidence type="ECO:0000313" key="2">
    <source>
        <dbReference type="Proteomes" id="UP000199101"/>
    </source>
</evidence>
<dbReference type="RefSeq" id="WP_092719633.1">
    <property type="nucleotide sequence ID" value="NZ_FMAG01000013.1"/>
</dbReference>
<sequence>MSVHCFTSFSFSYLNRARVLVHTVKKFHPDWIFWAVITDEAPEGFTFNLSNEGFDNVLWGQDLKLKDFEAWIFKHDVVEACTAVKGYALEHILRDGAEKIVYLDPDIAVFNPLDLVVKALEDYSILLTPHQVRPEKLEMAIRDNEITSSRLGTYNLGFLAIRNDSSGHEMAEWWAARLSKMCYDTPEDGIFVDQKWCDLVPALFDNVGILRNPGLNVASWNLSHRNVRISASGEILANEALLRFFHFTKLGPLGDTMTKRYATPDSDVYELWLWYKNAVRQFTDDGLPSRWWRYATYDDGKFIDKADRVLYRHRQDLQDAFANPFASGVGSFQEWLKLNKDESNKPTT</sequence>
<dbReference type="Proteomes" id="UP000199101">
    <property type="component" value="Unassembled WGS sequence"/>
</dbReference>
<organism evidence="1 2">
    <name type="scientific">Rhizobium multihospitium</name>
    <dbReference type="NCBI Taxonomy" id="410764"/>
    <lineage>
        <taxon>Bacteria</taxon>
        <taxon>Pseudomonadati</taxon>
        <taxon>Pseudomonadota</taxon>
        <taxon>Alphaproteobacteria</taxon>
        <taxon>Hyphomicrobiales</taxon>
        <taxon>Rhizobiaceae</taxon>
        <taxon>Rhizobium/Agrobacterium group</taxon>
        <taxon>Rhizobium</taxon>
    </lineage>
</organism>
<dbReference type="Gene3D" id="3.90.550.10">
    <property type="entry name" value="Spore Coat Polysaccharide Biosynthesis Protein SpsA, Chain A"/>
    <property type="match status" value="1"/>
</dbReference>
<reference evidence="2" key="1">
    <citation type="submission" date="2016-08" db="EMBL/GenBank/DDBJ databases">
        <authorList>
            <person name="Varghese N."/>
            <person name="Submissions Spin"/>
        </authorList>
    </citation>
    <scope>NUCLEOTIDE SEQUENCE [LARGE SCALE GENOMIC DNA]</scope>
    <source>
        <strain evidence="2">HAMBI 2975</strain>
    </source>
</reference>
<gene>
    <name evidence="1" type="ORF">GA0061103_0574</name>
</gene>
<dbReference type="STRING" id="410764.GA0061103_0574"/>
<protein>
    <recommendedName>
        <fullName evidence="3">Glycosyl transferase</fullName>
    </recommendedName>
</protein>